<dbReference type="Gene3D" id="2.40.420.20">
    <property type="match status" value="1"/>
</dbReference>
<evidence type="ECO:0000259" key="6">
    <source>
        <dbReference type="Pfam" id="PF25967"/>
    </source>
</evidence>
<comment type="caution">
    <text evidence="7">The sequence shown here is derived from an EMBL/GenBank/DDBJ whole genome shotgun (WGS) entry which is preliminary data.</text>
</comment>
<dbReference type="Proteomes" id="UP000076964">
    <property type="component" value="Unassembled WGS sequence"/>
</dbReference>
<keyword evidence="3" id="KW-0813">Transport</keyword>
<dbReference type="GO" id="GO:1990281">
    <property type="term" value="C:efflux pump complex"/>
    <property type="evidence" value="ECO:0007669"/>
    <property type="project" value="TreeGrafter"/>
</dbReference>
<dbReference type="GO" id="GO:0015562">
    <property type="term" value="F:efflux transmembrane transporter activity"/>
    <property type="evidence" value="ECO:0007669"/>
    <property type="project" value="TreeGrafter"/>
</dbReference>
<evidence type="ECO:0000256" key="3">
    <source>
        <dbReference type="ARBA" id="ARBA00022448"/>
    </source>
</evidence>
<dbReference type="Gene3D" id="2.40.30.170">
    <property type="match status" value="1"/>
</dbReference>
<protein>
    <recommendedName>
        <fullName evidence="9">RND efflux pump membrane fusion protein barrel-sandwich domain-containing protein</fullName>
    </recommendedName>
</protein>
<evidence type="ECO:0000256" key="2">
    <source>
        <dbReference type="ARBA" id="ARBA00009477"/>
    </source>
</evidence>
<dbReference type="NCBIfam" id="TIGR01730">
    <property type="entry name" value="RND_mfp"/>
    <property type="match status" value="1"/>
</dbReference>
<dbReference type="STRING" id="1795632.TH606_04960"/>
<comment type="subcellular location">
    <subcellularLocation>
        <location evidence="1">Cell envelope</location>
    </subcellularLocation>
</comment>
<dbReference type="InterPro" id="IPR006143">
    <property type="entry name" value="RND_pump_MFP"/>
</dbReference>
<organism evidence="7 8">
    <name type="scientific">Thermodesulfatator autotrophicus</name>
    <dbReference type="NCBI Taxonomy" id="1795632"/>
    <lineage>
        <taxon>Bacteria</taxon>
        <taxon>Pseudomonadati</taxon>
        <taxon>Thermodesulfobacteriota</taxon>
        <taxon>Thermodesulfobacteria</taxon>
        <taxon>Thermodesulfobacteriales</taxon>
        <taxon>Thermodesulfatatoraceae</taxon>
        <taxon>Thermodesulfatator</taxon>
    </lineage>
</organism>
<dbReference type="OrthoDB" id="9781888at2"/>
<keyword evidence="4" id="KW-0175">Coiled coil</keyword>
<dbReference type="Gene3D" id="1.10.287.470">
    <property type="entry name" value="Helix hairpin bin"/>
    <property type="match status" value="1"/>
</dbReference>
<proteinExistence type="inferred from homology"/>
<dbReference type="SUPFAM" id="SSF111369">
    <property type="entry name" value="HlyD-like secretion proteins"/>
    <property type="match status" value="1"/>
</dbReference>
<evidence type="ECO:0000313" key="7">
    <source>
        <dbReference type="EMBL" id="OAG27792.1"/>
    </source>
</evidence>
<evidence type="ECO:0008006" key="9">
    <source>
        <dbReference type="Google" id="ProtNLM"/>
    </source>
</evidence>
<comment type="similarity">
    <text evidence="2">Belongs to the membrane fusion protein (MFP) (TC 8.A.1) family.</text>
</comment>
<evidence type="ECO:0000256" key="1">
    <source>
        <dbReference type="ARBA" id="ARBA00004196"/>
    </source>
</evidence>
<dbReference type="Gene3D" id="2.40.50.100">
    <property type="match status" value="1"/>
</dbReference>
<dbReference type="AlphaFoldDB" id="A0A177E9A6"/>
<dbReference type="Pfam" id="PF25967">
    <property type="entry name" value="RND-MFP_C"/>
    <property type="match status" value="1"/>
</dbReference>
<feature type="domain" description="Multidrug resistance protein MdtA-like C-terminal permuted SH3" evidence="6">
    <location>
        <begin position="310"/>
        <end position="370"/>
    </location>
</feature>
<feature type="domain" description="Multidrug resistance protein MdtA-like barrel-sandwich hybrid" evidence="5">
    <location>
        <begin position="72"/>
        <end position="210"/>
    </location>
</feature>
<keyword evidence="8" id="KW-1185">Reference proteome</keyword>
<dbReference type="EMBL" id="LSFI01000019">
    <property type="protein sequence ID" value="OAG27792.1"/>
    <property type="molecule type" value="Genomic_DNA"/>
</dbReference>
<dbReference type="InterPro" id="IPR058625">
    <property type="entry name" value="MdtA-like_BSH"/>
</dbReference>
<gene>
    <name evidence="7" type="ORF">TH606_04960</name>
</gene>
<feature type="coiled-coil region" evidence="4">
    <location>
        <begin position="112"/>
        <end position="187"/>
    </location>
</feature>
<accession>A0A177E9A6</accession>
<sequence>MKKHKILQCLLVVFVLVAGFLLAHHFISTKPKVPKRKPKPFLPLVEVLSLKQQDFQVTIEGFGTVRALRAGHIVPEVSGRLIYVSPKLVPGGRFKKGEILARIDPSDYEATLALAQAELEETRRTYEEIKAQALAAKEEWYKVLGHKETPPPLVVKKPQLAAAEARIKAAQAKYEKARLDLKRTTIRAPFDGLVTEAQVELGQYVSKGALLAKVYDIKSLEVAIPLSLEEIKFLEIPGFNSKRASKAKIFLHNFSNFFWTGEVIRASARADEKTRLIDIYVRINKPFSQKIRLLPGFFVKAEFEGKILKNVIVIPRKALYFEEGKWYVWLVEEGHLKRREIEIILFNEDKAVIRHGVLKAGENLVITKLTRPVPGMKVRIKP</sequence>
<evidence type="ECO:0000259" key="5">
    <source>
        <dbReference type="Pfam" id="PF25917"/>
    </source>
</evidence>
<dbReference type="RefSeq" id="WP_068541815.1">
    <property type="nucleotide sequence ID" value="NZ_LSFI01000019.1"/>
</dbReference>
<name>A0A177E9A6_9BACT</name>
<reference evidence="7 8" key="1">
    <citation type="submission" date="2016-02" db="EMBL/GenBank/DDBJ databases">
        <title>Draft genome sequence of Thermodesulfatator sp. S606.</title>
        <authorList>
            <person name="Lai Q."/>
            <person name="Cao J."/>
            <person name="Dupont S."/>
            <person name="Shao Z."/>
            <person name="Jebbar M."/>
            <person name="Alain K."/>
        </authorList>
    </citation>
    <scope>NUCLEOTIDE SEQUENCE [LARGE SCALE GENOMIC DNA]</scope>
    <source>
        <strain evidence="7 8">S606</strain>
    </source>
</reference>
<evidence type="ECO:0000256" key="4">
    <source>
        <dbReference type="SAM" id="Coils"/>
    </source>
</evidence>
<dbReference type="PANTHER" id="PTHR30469:SF12">
    <property type="entry name" value="MULTIDRUG RESISTANCE PROTEIN MDTA"/>
    <property type="match status" value="1"/>
</dbReference>
<evidence type="ECO:0000313" key="8">
    <source>
        <dbReference type="Proteomes" id="UP000076964"/>
    </source>
</evidence>
<dbReference type="Pfam" id="PF25917">
    <property type="entry name" value="BSH_RND"/>
    <property type="match status" value="1"/>
</dbReference>
<dbReference type="PANTHER" id="PTHR30469">
    <property type="entry name" value="MULTIDRUG RESISTANCE PROTEIN MDTA"/>
    <property type="match status" value="1"/>
</dbReference>
<dbReference type="InterPro" id="IPR058627">
    <property type="entry name" value="MdtA-like_C"/>
</dbReference>